<dbReference type="Proteomes" id="UP000016496">
    <property type="component" value="Unassembled WGS sequence"/>
</dbReference>
<dbReference type="PATRIC" id="fig|1321819.3.peg.77"/>
<evidence type="ECO:0000313" key="1">
    <source>
        <dbReference type="EMBL" id="ERI89147.1"/>
    </source>
</evidence>
<evidence type="ECO:0000313" key="2">
    <source>
        <dbReference type="Proteomes" id="UP000016496"/>
    </source>
</evidence>
<dbReference type="HOGENOM" id="CLU_2876536_0_0_10"/>
<reference evidence="1 2" key="1">
    <citation type="submission" date="2013-08" db="EMBL/GenBank/DDBJ databases">
        <authorList>
            <person name="Weinstock G."/>
            <person name="Sodergren E."/>
            <person name="Wylie T."/>
            <person name="Fulton L."/>
            <person name="Fulton R."/>
            <person name="Fronick C."/>
            <person name="O'Laughlin M."/>
            <person name="Godfrey J."/>
            <person name="Miner T."/>
            <person name="Herter B."/>
            <person name="Appelbaum E."/>
            <person name="Cordes M."/>
            <person name="Lek S."/>
            <person name="Wollam A."/>
            <person name="Pepin K.H."/>
            <person name="Palsikar V.B."/>
            <person name="Mitreva M."/>
            <person name="Wilson R.K."/>
        </authorList>
    </citation>
    <scope>NUCLEOTIDE SEQUENCE [LARGE SCALE GENOMIC DNA]</scope>
    <source>
        <strain evidence="1 2">F0041</strain>
    </source>
</reference>
<organism evidence="1 2">
    <name type="scientific">Bacteroides pyogenes F0041</name>
    <dbReference type="NCBI Taxonomy" id="1321819"/>
    <lineage>
        <taxon>Bacteria</taxon>
        <taxon>Pseudomonadati</taxon>
        <taxon>Bacteroidota</taxon>
        <taxon>Bacteroidia</taxon>
        <taxon>Bacteroidales</taxon>
        <taxon>Bacteroidaceae</taxon>
        <taxon>Bacteroides</taxon>
    </lineage>
</organism>
<gene>
    <name evidence="1" type="ORF">HMPREF1981_00082</name>
</gene>
<proteinExistence type="predicted"/>
<accession>U2E4N7</accession>
<dbReference type="EMBL" id="AWSV01000008">
    <property type="protein sequence ID" value="ERI89147.1"/>
    <property type="molecule type" value="Genomic_DNA"/>
</dbReference>
<dbReference type="AlphaFoldDB" id="U2E4N7"/>
<comment type="caution">
    <text evidence="1">The sequence shown here is derived from an EMBL/GenBank/DDBJ whole genome shotgun (WGS) entry which is preliminary data.</text>
</comment>
<protein>
    <submittedName>
        <fullName evidence="1">Uncharacterized protein</fullName>
    </submittedName>
</protein>
<sequence>MAPKQGKLAKTHMAKIHKICEIQPASGFIGFDTQKDITGVLHAVSRGMCILFFLSKSWHIGWV</sequence>
<name>U2E4N7_9BACE</name>